<proteinExistence type="inferred from homology"/>
<evidence type="ECO:0000256" key="2">
    <source>
        <dbReference type="ARBA" id="ARBA00022679"/>
    </source>
</evidence>
<dbReference type="EMBL" id="PSKQ01000022">
    <property type="protein sequence ID" value="MBE8722045.1"/>
    <property type="molecule type" value="Genomic_DNA"/>
</dbReference>
<dbReference type="PANTHER" id="PTHR43300">
    <property type="entry name" value="ACETYLTRANSFERASE"/>
    <property type="match status" value="1"/>
</dbReference>
<dbReference type="Gene3D" id="3.40.50.20">
    <property type="match status" value="1"/>
</dbReference>
<dbReference type="InterPro" id="IPR001451">
    <property type="entry name" value="Hexapep"/>
</dbReference>
<keyword evidence="2" id="KW-0808">Transferase</keyword>
<comment type="caution">
    <text evidence="6">The sequence shown here is derived from an EMBL/GenBank/DDBJ whole genome shotgun (WGS) entry which is preliminary data.</text>
</comment>
<name>A0ABR9T9N8_9SPHI</name>
<dbReference type="Pfam" id="PF00132">
    <property type="entry name" value="Hexapep"/>
    <property type="match status" value="1"/>
</dbReference>
<organism evidence="6 7">
    <name type="scientific">Sphingobacterium pedocola</name>
    <dbReference type="NCBI Taxonomy" id="2082722"/>
    <lineage>
        <taxon>Bacteria</taxon>
        <taxon>Pseudomonadati</taxon>
        <taxon>Bacteroidota</taxon>
        <taxon>Sphingobacteriia</taxon>
        <taxon>Sphingobacteriales</taxon>
        <taxon>Sphingobacteriaceae</taxon>
        <taxon>Sphingobacterium</taxon>
    </lineage>
</organism>
<dbReference type="InterPro" id="IPR020019">
    <property type="entry name" value="AcTrfase_PglD-like"/>
</dbReference>
<dbReference type="InterPro" id="IPR011004">
    <property type="entry name" value="Trimer_LpxA-like_sf"/>
</dbReference>
<dbReference type="InterPro" id="IPR041561">
    <property type="entry name" value="PglD_N"/>
</dbReference>
<dbReference type="RefSeq" id="WP_196939959.1">
    <property type="nucleotide sequence ID" value="NZ_MU158690.1"/>
</dbReference>
<dbReference type="CDD" id="cd03360">
    <property type="entry name" value="LbH_AT_putative"/>
    <property type="match status" value="1"/>
</dbReference>
<protein>
    <submittedName>
        <fullName evidence="6">N-acetylneuraminate synthase</fullName>
    </submittedName>
</protein>
<keyword evidence="4" id="KW-0012">Acyltransferase</keyword>
<accession>A0ABR9T9N8</accession>
<dbReference type="SUPFAM" id="SSF51161">
    <property type="entry name" value="Trimeric LpxA-like enzymes"/>
    <property type="match status" value="1"/>
</dbReference>
<dbReference type="Proteomes" id="UP000618319">
    <property type="component" value="Unassembled WGS sequence"/>
</dbReference>
<evidence type="ECO:0000313" key="6">
    <source>
        <dbReference type="EMBL" id="MBE8722045.1"/>
    </source>
</evidence>
<comment type="similarity">
    <text evidence="1">Belongs to the transferase hexapeptide repeat family.</text>
</comment>
<sequence length="209" mass="22041">MLDNRIVIIGYSGHALVVLDAAIAMGLEIHGYCEPTAVVFNPHALKYFGNESDGAFSWNNDVDFILGIGDNATRYKSAQRINKHNGRVLNVIHPASNIGSSVKIGNGNFVNVNACVNAFATIGDYCILNTGCIVEHECQLGNAVHVAPGAVLAGNVTVGNFSFVGANSVIKQGVRIGENVIIGAGSVVLKDVEDNQIVVGNPAKKIRTQ</sequence>
<keyword evidence="3" id="KW-0677">Repeat</keyword>
<evidence type="ECO:0000313" key="7">
    <source>
        <dbReference type="Proteomes" id="UP000618319"/>
    </source>
</evidence>
<evidence type="ECO:0000256" key="1">
    <source>
        <dbReference type="ARBA" id="ARBA00007274"/>
    </source>
</evidence>
<evidence type="ECO:0000256" key="4">
    <source>
        <dbReference type="ARBA" id="ARBA00023315"/>
    </source>
</evidence>
<keyword evidence="7" id="KW-1185">Reference proteome</keyword>
<evidence type="ECO:0000259" key="5">
    <source>
        <dbReference type="Pfam" id="PF17836"/>
    </source>
</evidence>
<feature type="domain" description="PglD N-terminal" evidence="5">
    <location>
        <begin position="5"/>
        <end position="80"/>
    </location>
</feature>
<evidence type="ECO:0000256" key="3">
    <source>
        <dbReference type="ARBA" id="ARBA00022737"/>
    </source>
</evidence>
<dbReference type="NCBIfam" id="TIGR03570">
    <property type="entry name" value="NeuD_NnaD"/>
    <property type="match status" value="1"/>
</dbReference>
<reference evidence="6 7" key="1">
    <citation type="submission" date="2018-02" db="EMBL/GenBank/DDBJ databases">
        <title>Sphingobacterium KA21.</title>
        <authorList>
            <person name="Vasarhelyi B.M."/>
            <person name="Deshmukh S."/>
            <person name="Balint B."/>
            <person name="Kukolya J."/>
        </authorList>
    </citation>
    <scope>NUCLEOTIDE SEQUENCE [LARGE SCALE GENOMIC DNA]</scope>
    <source>
        <strain evidence="6 7">Ka21</strain>
    </source>
</reference>
<dbReference type="PANTHER" id="PTHR43300:SF7">
    <property type="entry name" value="UDP-N-ACETYLBACILLOSAMINE N-ACETYLTRANSFERASE"/>
    <property type="match status" value="1"/>
</dbReference>
<dbReference type="Pfam" id="PF17836">
    <property type="entry name" value="PglD_N"/>
    <property type="match status" value="1"/>
</dbReference>
<dbReference type="PROSITE" id="PS00101">
    <property type="entry name" value="HEXAPEP_TRANSFERASES"/>
    <property type="match status" value="1"/>
</dbReference>
<dbReference type="InterPro" id="IPR050179">
    <property type="entry name" value="Trans_hexapeptide_repeat"/>
</dbReference>
<dbReference type="InterPro" id="IPR018357">
    <property type="entry name" value="Hexapep_transf_CS"/>
</dbReference>
<gene>
    <name evidence="6" type="ORF">C4F40_15055</name>
</gene>
<dbReference type="Gene3D" id="2.160.10.10">
    <property type="entry name" value="Hexapeptide repeat proteins"/>
    <property type="match status" value="1"/>
</dbReference>